<organism evidence="1 2">
    <name type="scientific">Dreissena polymorpha</name>
    <name type="common">Zebra mussel</name>
    <name type="synonym">Mytilus polymorpha</name>
    <dbReference type="NCBI Taxonomy" id="45954"/>
    <lineage>
        <taxon>Eukaryota</taxon>
        <taxon>Metazoa</taxon>
        <taxon>Spiralia</taxon>
        <taxon>Lophotrochozoa</taxon>
        <taxon>Mollusca</taxon>
        <taxon>Bivalvia</taxon>
        <taxon>Autobranchia</taxon>
        <taxon>Heteroconchia</taxon>
        <taxon>Euheterodonta</taxon>
        <taxon>Imparidentia</taxon>
        <taxon>Neoheterodontei</taxon>
        <taxon>Myida</taxon>
        <taxon>Dreissenoidea</taxon>
        <taxon>Dreissenidae</taxon>
        <taxon>Dreissena</taxon>
    </lineage>
</organism>
<dbReference type="InterPro" id="IPR016187">
    <property type="entry name" value="CTDL_fold"/>
</dbReference>
<reference evidence="1" key="1">
    <citation type="journal article" date="2019" name="bioRxiv">
        <title>The Genome of the Zebra Mussel, Dreissena polymorpha: A Resource for Invasive Species Research.</title>
        <authorList>
            <person name="McCartney M.A."/>
            <person name="Auch B."/>
            <person name="Kono T."/>
            <person name="Mallez S."/>
            <person name="Zhang Y."/>
            <person name="Obille A."/>
            <person name="Becker A."/>
            <person name="Abrahante J.E."/>
            <person name="Garbe J."/>
            <person name="Badalamenti J.P."/>
            <person name="Herman A."/>
            <person name="Mangelson H."/>
            <person name="Liachko I."/>
            <person name="Sullivan S."/>
            <person name="Sone E.D."/>
            <person name="Koren S."/>
            <person name="Silverstein K.A.T."/>
            <person name="Beckman K.B."/>
            <person name="Gohl D.M."/>
        </authorList>
    </citation>
    <scope>NUCLEOTIDE SEQUENCE</scope>
    <source>
        <strain evidence="1">Duluth1</strain>
        <tissue evidence="1">Whole animal</tissue>
    </source>
</reference>
<protein>
    <recommendedName>
        <fullName evidence="3">C-type lectin domain-containing protein</fullName>
    </recommendedName>
</protein>
<evidence type="ECO:0000313" key="1">
    <source>
        <dbReference type="EMBL" id="KAH3821293.1"/>
    </source>
</evidence>
<dbReference type="SUPFAM" id="SSF56436">
    <property type="entry name" value="C-type lectin-like"/>
    <property type="match status" value="1"/>
</dbReference>
<dbReference type="EMBL" id="JAIWYP010000005">
    <property type="protein sequence ID" value="KAH3821293.1"/>
    <property type="molecule type" value="Genomic_DNA"/>
</dbReference>
<proteinExistence type="predicted"/>
<comment type="caution">
    <text evidence="1">The sequence shown here is derived from an EMBL/GenBank/DDBJ whole genome shotgun (WGS) entry which is preliminary data.</text>
</comment>
<name>A0A9D4GSZ9_DREPO</name>
<dbReference type="Gene3D" id="3.10.100.10">
    <property type="entry name" value="Mannose-Binding Protein A, subunit A"/>
    <property type="match status" value="1"/>
</dbReference>
<dbReference type="CDD" id="cd00037">
    <property type="entry name" value="CLECT"/>
    <property type="match status" value="1"/>
</dbReference>
<evidence type="ECO:0008006" key="3">
    <source>
        <dbReference type="Google" id="ProtNLM"/>
    </source>
</evidence>
<dbReference type="InterPro" id="IPR016186">
    <property type="entry name" value="C-type_lectin-like/link_sf"/>
</dbReference>
<accession>A0A9D4GSZ9</accession>
<evidence type="ECO:0000313" key="2">
    <source>
        <dbReference type="Proteomes" id="UP000828390"/>
    </source>
</evidence>
<gene>
    <name evidence="1" type="ORF">DPMN_123056</name>
</gene>
<dbReference type="AlphaFoldDB" id="A0A9D4GSZ9"/>
<sequence>MINLGNLQLCTTCCNEHMTNGSSFAFAHYGSSCYEILLTNLHWQQAQDKCTQLGGKVLNITSSEEHIYIKQLLQHYGLKQEIWLLGYDYPPHLVNATCAVLEPQLDGRWIVSQCGLIADVTRGVICEYGNIQKELLYL</sequence>
<dbReference type="Proteomes" id="UP000828390">
    <property type="component" value="Unassembled WGS sequence"/>
</dbReference>
<keyword evidence="2" id="KW-1185">Reference proteome</keyword>
<reference evidence="1" key="2">
    <citation type="submission" date="2020-11" db="EMBL/GenBank/DDBJ databases">
        <authorList>
            <person name="McCartney M.A."/>
            <person name="Auch B."/>
            <person name="Kono T."/>
            <person name="Mallez S."/>
            <person name="Becker A."/>
            <person name="Gohl D.M."/>
            <person name="Silverstein K.A.T."/>
            <person name="Koren S."/>
            <person name="Bechman K.B."/>
            <person name="Herman A."/>
            <person name="Abrahante J.E."/>
            <person name="Garbe J."/>
        </authorList>
    </citation>
    <scope>NUCLEOTIDE SEQUENCE</scope>
    <source>
        <strain evidence="1">Duluth1</strain>
        <tissue evidence="1">Whole animal</tissue>
    </source>
</reference>